<keyword evidence="1" id="KW-0732">Signal</keyword>
<organism evidence="2 3">
    <name type="scientific">Fusarium proliferatum (strain ET1)</name>
    <name type="common">Orchid endophyte fungus</name>
    <dbReference type="NCBI Taxonomy" id="1227346"/>
    <lineage>
        <taxon>Eukaryota</taxon>
        <taxon>Fungi</taxon>
        <taxon>Dikarya</taxon>
        <taxon>Ascomycota</taxon>
        <taxon>Pezizomycotina</taxon>
        <taxon>Sordariomycetes</taxon>
        <taxon>Hypocreomycetidae</taxon>
        <taxon>Hypocreales</taxon>
        <taxon>Nectriaceae</taxon>
        <taxon>Fusarium</taxon>
        <taxon>Fusarium fujikuroi species complex</taxon>
    </lineage>
</organism>
<protein>
    <submittedName>
        <fullName evidence="2">Uncharacterized protein</fullName>
    </submittedName>
</protein>
<keyword evidence="3" id="KW-1185">Reference proteome</keyword>
<reference evidence="3" key="1">
    <citation type="journal article" date="2016" name="Genome Biol. Evol.">
        <title>Comparative 'omics' of the Fusarium fujikuroi species complex highlights differences in genetic potential and metabolite synthesis.</title>
        <authorList>
            <person name="Niehaus E.-M."/>
            <person name="Muensterkoetter M."/>
            <person name="Proctor R.H."/>
            <person name="Brown D.W."/>
            <person name="Sharon A."/>
            <person name="Idan Y."/>
            <person name="Oren-Young L."/>
            <person name="Sieber C.M."/>
            <person name="Novak O."/>
            <person name="Pencik A."/>
            <person name="Tarkowska D."/>
            <person name="Hromadova K."/>
            <person name="Freeman S."/>
            <person name="Maymon M."/>
            <person name="Elazar M."/>
            <person name="Youssef S.A."/>
            <person name="El-Shabrawy E.S.M."/>
            <person name="Shalaby A.B.A."/>
            <person name="Houterman P."/>
            <person name="Brock N.L."/>
            <person name="Burkhardt I."/>
            <person name="Tsavkelova E.A."/>
            <person name="Dickschat J.S."/>
            <person name="Galuszka P."/>
            <person name="Gueldener U."/>
            <person name="Tudzynski B."/>
        </authorList>
    </citation>
    <scope>NUCLEOTIDE SEQUENCE [LARGE SCALE GENOMIC DNA]</scope>
    <source>
        <strain evidence="3">ET1</strain>
    </source>
</reference>
<dbReference type="Proteomes" id="UP000183971">
    <property type="component" value="Unassembled WGS sequence"/>
</dbReference>
<dbReference type="GeneID" id="42059244"/>
<evidence type="ECO:0000313" key="3">
    <source>
        <dbReference type="Proteomes" id="UP000183971"/>
    </source>
</evidence>
<dbReference type="EMBL" id="FJOF01000008">
    <property type="protein sequence ID" value="CZR44633.1"/>
    <property type="molecule type" value="Genomic_DNA"/>
</dbReference>
<dbReference type="AlphaFoldDB" id="A0A1L7VW09"/>
<dbReference type="VEuPathDB" id="FungiDB:FPRO_14386"/>
<evidence type="ECO:0000256" key="1">
    <source>
        <dbReference type="SAM" id="SignalP"/>
    </source>
</evidence>
<name>A0A1L7VW09_FUSPR</name>
<gene>
    <name evidence="2" type="ORF">FPRO_14386</name>
</gene>
<feature type="chain" id="PRO_5012024330" evidence="1">
    <location>
        <begin position="18"/>
        <end position="413"/>
    </location>
</feature>
<feature type="signal peptide" evidence="1">
    <location>
        <begin position="1"/>
        <end position="17"/>
    </location>
</feature>
<accession>A0A1L7VW09</accession>
<proteinExistence type="predicted"/>
<comment type="caution">
    <text evidence="2">The sequence shown here is derived from an EMBL/GenBank/DDBJ whole genome shotgun (WGS) entry which is preliminary data.</text>
</comment>
<dbReference type="RefSeq" id="XP_031085167.1">
    <property type="nucleotide sequence ID" value="XM_031219405.1"/>
</dbReference>
<evidence type="ECO:0000313" key="2">
    <source>
        <dbReference type="EMBL" id="CZR44633.1"/>
    </source>
</evidence>
<sequence length="413" mass="46326">MAVTFTASLLLLSAGKALVSSGISWAISETGSWAAGRFLDHLTSDPNAKVTRADIYGVVREMQLIQSSLDDLTDTLSNGIISIRLDTLNQPMAQIQAHYKTVADILDTAYDIAERNITDSERENRMSSLQQRLDNRLQACADSIPGWLTQIHNFLNANGERAFMRQLSQQAWNESPDLVAYYSRSKTVVLDYWITVSKGIDLLQMAHGAQGVRFDEGQRAIDRHIRQLLDQERNFVRFIGNETIRLAETILLDPASPHPFFWETNQDTYAAAEDIGATQTRISVNTRTPVEWRMDPWPPVNLETFDPLRGYPVAINQVGQRGIVCPGGRHGLALEPFARPTCTWSIKPREPGNNRYSFKFISGLVRQANNGYYMITRPSAGVPGRIMSLLTRLHREDGSHFFYVKPQGLAATS</sequence>